<reference evidence="2" key="1">
    <citation type="journal article" date="2016" name="Sci. Rep.">
        <title>Genome analysis of the kiwifruit canker pathogen Pseudomonas syringae pv. actinidiae biovar 5.</title>
        <authorList>
            <person name="Fujikawa T."/>
            <person name="Sawada H."/>
        </authorList>
    </citation>
    <scope>NUCLEOTIDE SEQUENCE [LARGE SCALE GENOMIC DNA]</scope>
    <source>
        <strain evidence="2">MAFF 212061</strain>
    </source>
</reference>
<protein>
    <submittedName>
        <fullName evidence="1">Uncharacterized protein</fullName>
    </submittedName>
</protein>
<name>A0A261WBK9_9PSED</name>
<evidence type="ECO:0000313" key="1">
    <source>
        <dbReference type="EMBL" id="OZI83555.1"/>
    </source>
</evidence>
<proteinExistence type="predicted"/>
<dbReference type="AlphaFoldDB" id="A0A261WBK9"/>
<comment type="caution">
    <text evidence="1">The sequence shown here is derived from an EMBL/GenBank/DDBJ whole genome shotgun (WGS) entry which is preliminary data.</text>
</comment>
<sequence>MRIYDFLAKKYQGRGRMHMRDQESKRSLLFVPSVWCLTYKVLFCLRCSRLFEIMIINIGVKVDAISSAVPICYWTPP</sequence>
<dbReference type="Proteomes" id="UP000217163">
    <property type="component" value="Unassembled WGS sequence"/>
</dbReference>
<organism evidence="1 2">
    <name type="scientific">Pseudomonas avellanae</name>
    <dbReference type="NCBI Taxonomy" id="46257"/>
    <lineage>
        <taxon>Bacteria</taxon>
        <taxon>Pseudomonadati</taxon>
        <taxon>Pseudomonadota</taxon>
        <taxon>Gammaproteobacteria</taxon>
        <taxon>Pseudomonadales</taxon>
        <taxon>Pseudomonadaceae</taxon>
        <taxon>Pseudomonas</taxon>
    </lineage>
</organism>
<gene>
    <name evidence="1" type="ORF">CFN58_30640</name>
</gene>
<accession>A0A261WBK9</accession>
<dbReference type="EMBL" id="NKQU01000629">
    <property type="protein sequence ID" value="OZI83555.1"/>
    <property type="molecule type" value="Genomic_DNA"/>
</dbReference>
<evidence type="ECO:0000313" key="2">
    <source>
        <dbReference type="Proteomes" id="UP000217163"/>
    </source>
</evidence>